<keyword evidence="1" id="KW-1133">Transmembrane helix</keyword>
<evidence type="ECO:0000313" key="2">
    <source>
        <dbReference type="EMBL" id="GGE43666.1"/>
    </source>
</evidence>
<name>A0A917EHR2_9RHOB</name>
<sequence length="108" mass="12246">MGEKIDQTFWEKIYYWPIGKERMMSPKGRLVSELIDIFGMVIVAALGGMFLALAVFTEDREGLFFTYSSSGERYWYMVIGAGFILFSLGAGIARRIIILPPKHLNDEG</sequence>
<keyword evidence="3" id="KW-1185">Reference proteome</keyword>
<reference evidence="2" key="1">
    <citation type="journal article" date="2014" name="Int. J. Syst. Evol. Microbiol.">
        <title>Complete genome sequence of Corynebacterium casei LMG S-19264T (=DSM 44701T), isolated from a smear-ripened cheese.</title>
        <authorList>
            <consortium name="US DOE Joint Genome Institute (JGI-PGF)"/>
            <person name="Walter F."/>
            <person name="Albersmeier A."/>
            <person name="Kalinowski J."/>
            <person name="Ruckert C."/>
        </authorList>
    </citation>
    <scope>NUCLEOTIDE SEQUENCE</scope>
    <source>
        <strain evidence="2">CGMCC 1.16012</strain>
    </source>
</reference>
<dbReference type="AlphaFoldDB" id="A0A917EHR2"/>
<dbReference type="EMBL" id="BMKN01000001">
    <property type="protein sequence ID" value="GGE43666.1"/>
    <property type="molecule type" value="Genomic_DNA"/>
</dbReference>
<proteinExistence type="predicted"/>
<keyword evidence="1" id="KW-0472">Membrane</keyword>
<keyword evidence="1" id="KW-0812">Transmembrane</keyword>
<evidence type="ECO:0000256" key="1">
    <source>
        <dbReference type="SAM" id="Phobius"/>
    </source>
</evidence>
<protein>
    <submittedName>
        <fullName evidence="2">Uncharacterized protein</fullName>
    </submittedName>
</protein>
<reference evidence="2" key="2">
    <citation type="submission" date="2020-09" db="EMBL/GenBank/DDBJ databases">
        <authorList>
            <person name="Sun Q."/>
            <person name="Zhou Y."/>
        </authorList>
    </citation>
    <scope>NUCLEOTIDE SEQUENCE</scope>
    <source>
        <strain evidence="2">CGMCC 1.16012</strain>
    </source>
</reference>
<organism evidence="2 3">
    <name type="scientific">Actibacterium pelagium</name>
    <dbReference type="NCBI Taxonomy" id="2029103"/>
    <lineage>
        <taxon>Bacteria</taxon>
        <taxon>Pseudomonadati</taxon>
        <taxon>Pseudomonadota</taxon>
        <taxon>Alphaproteobacteria</taxon>
        <taxon>Rhodobacterales</taxon>
        <taxon>Roseobacteraceae</taxon>
        <taxon>Actibacterium</taxon>
    </lineage>
</organism>
<dbReference type="Proteomes" id="UP000606730">
    <property type="component" value="Unassembled WGS sequence"/>
</dbReference>
<accession>A0A917EHR2</accession>
<feature type="transmembrane region" description="Helical" evidence="1">
    <location>
        <begin position="30"/>
        <end position="54"/>
    </location>
</feature>
<feature type="transmembrane region" description="Helical" evidence="1">
    <location>
        <begin position="74"/>
        <end position="93"/>
    </location>
</feature>
<dbReference type="RefSeq" id="WP_095596216.1">
    <property type="nucleotide sequence ID" value="NZ_BMKN01000001.1"/>
</dbReference>
<gene>
    <name evidence="2" type="ORF">GCM10011517_09180</name>
</gene>
<comment type="caution">
    <text evidence="2">The sequence shown here is derived from an EMBL/GenBank/DDBJ whole genome shotgun (WGS) entry which is preliminary data.</text>
</comment>
<evidence type="ECO:0000313" key="3">
    <source>
        <dbReference type="Proteomes" id="UP000606730"/>
    </source>
</evidence>